<dbReference type="RefSeq" id="WP_188976702.1">
    <property type="nucleotide sequence ID" value="NZ_BMPD01000002.1"/>
</dbReference>
<keyword evidence="1" id="KW-0812">Transmembrane</keyword>
<feature type="transmembrane region" description="Helical" evidence="1">
    <location>
        <begin position="145"/>
        <end position="168"/>
    </location>
</feature>
<dbReference type="EMBL" id="BMPD01000002">
    <property type="protein sequence ID" value="GGK63461.1"/>
    <property type="molecule type" value="Genomic_DNA"/>
</dbReference>
<feature type="transmembrane region" description="Helical" evidence="1">
    <location>
        <begin position="28"/>
        <end position="46"/>
    </location>
</feature>
<dbReference type="Proteomes" id="UP000614221">
    <property type="component" value="Unassembled WGS sequence"/>
</dbReference>
<feature type="transmembrane region" description="Helical" evidence="1">
    <location>
        <begin position="188"/>
        <end position="218"/>
    </location>
</feature>
<reference evidence="2" key="2">
    <citation type="submission" date="2020-09" db="EMBL/GenBank/DDBJ databases">
        <authorList>
            <person name="Sun Q."/>
            <person name="Ohkuma M."/>
        </authorList>
    </citation>
    <scope>NUCLEOTIDE SEQUENCE</scope>
    <source>
        <strain evidence="2">JCM 19018</strain>
    </source>
</reference>
<gene>
    <name evidence="2" type="ORF">GCM10009067_14760</name>
</gene>
<feature type="transmembrane region" description="Helical" evidence="1">
    <location>
        <begin position="113"/>
        <end position="133"/>
    </location>
</feature>
<feature type="transmembrane region" description="Helical" evidence="1">
    <location>
        <begin position="91"/>
        <end position="107"/>
    </location>
</feature>
<name>A0A830ENW7_9EURY</name>
<evidence type="ECO:0000313" key="3">
    <source>
        <dbReference type="Proteomes" id="UP000614221"/>
    </source>
</evidence>
<proteinExistence type="predicted"/>
<sequence length="220" mass="23292">MSEQSDNQSKKNLGKEATQSSEQIDWRGFGSGAFFILSLIAGGAFINSVSGMSSSGIINSYSALLVSYFIGSTAGHYYGRAISDRGSSLHSAYLGASTILVGFWLFRVRVSPLSAALIFMTISLMLAHGTDIIKQSSEIRRAVDYFAKGVSPLGMLLFGVFEFIPSGIIEPGKIVSTIHNSLTQDVLVLGATLNIVVFAVGGFIIVCLGILLLAGILAEP</sequence>
<keyword evidence="1" id="KW-1133">Transmembrane helix</keyword>
<organism evidence="2 3">
    <name type="scientific">Haloarcula sebkhae</name>
    <dbReference type="NCBI Taxonomy" id="932660"/>
    <lineage>
        <taxon>Archaea</taxon>
        <taxon>Methanobacteriati</taxon>
        <taxon>Methanobacteriota</taxon>
        <taxon>Stenosarchaea group</taxon>
        <taxon>Halobacteria</taxon>
        <taxon>Halobacteriales</taxon>
        <taxon>Haloarculaceae</taxon>
        <taxon>Haloarcula</taxon>
    </lineage>
</organism>
<comment type="caution">
    <text evidence="2">The sequence shown here is derived from an EMBL/GenBank/DDBJ whole genome shotgun (WGS) entry which is preliminary data.</text>
</comment>
<evidence type="ECO:0000313" key="2">
    <source>
        <dbReference type="EMBL" id="GGK63461.1"/>
    </source>
</evidence>
<feature type="transmembrane region" description="Helical" evidence="1">
    <location>
        <begin position="58"/>
        <end position="79"/>
    </location>
</feature>
<reference evidence="2" key="1">
    <citation type="journal article" date="2014" name="Int. J. Syst. Evol. Microbiol.">
        <title>Complete genome sequence of Corynebacterium casei LMG S-19264T (=DSM 44701T), isolated from a smear-ripened cheese.</title>
        <authorList>
            <consortium name="US DOE Joint Genome Institute (JGI-PGF)"/>
            <person name="Walter F."/>
            <person name="Albersmeier A."/>
            <person name="Kalinowski J."/>
            <person name="Ruckert C."/>
        </authorList>
    </citation>
    <scope>NUCLEOTIDE SEQUENCE</scope>
    <source>
        <strain evidence="2">JCM 19018</strain>
    </source>
</reference>
<dbReference type="AlphaFoldDB" id="A0A830ENW7"/>
<protein>
    <submittedName>
        <fullName evidence="2">Uncharacterized protein</fullName>
    </submittedName>
</protein>
<keyword evidence="1" id="KW-0472">Membrane</keyword>
<accession>A0A830ENW7</accession>
<evidence type="ECO:0000256" key="1">
    <source>
        <dbReference type="SAM" id="Phobius"/>
    </source>
</evidence>